<keyword evidence="5" id="KW-0133">Cell shape</keyword>
<organism evidence="9 10">
    <name type="scientific">Dongia soli</name>
    <dbReference type="NCBI Taxonomy" id="600628"/>
    <lineage>
        <taxon>Bacteria</taxon>
        <taxon>Pseudomonadati</taxon>
        <taxon>Pseudomonadota</taxon>
        <taxon>Alphaproteobacteria</taxon>
        <taxon>Rhodospirillales</taxon>
        <taxon>Dongiaceae</taxon>
        <taxon>Dongia</taxon>
    </lineage>
</organism>
<evidence type="ECO:0000256" key="8">
    <source>
        <dbReference type="SAM" id="Phobius"/>
    </source>
</evidence>
<feature type="transmembrane region" description="Helical" evidence="8">
    <location>
        <begin position="108"/>
        <end position="132"/>
    </location>
</feature>
<dbReference type="InterPro" id="IPR007227">
    <property type="entry name" value="Cell_shape_determining_MreD"/>
</dbReference>
<keyword evidence="6 8" id="KW-1133">Transmembrane helix</keyword>
<evidence type="ECO:0000313" key="10">
    <source>
        <dbReference type="Proteomes" id="UP001279642"/>
    </source>
</evidence>
<feature type="transmembrane region" description="Helical" evidence="8">
    <location>
        <begin position="39"/>
        <end position="56"/>
    </location>
</feature>
<feature type="transmembrane region" description="Helical" evidence="8">
    <location>
        <begin position="13"/>
        <end position="32"/>
    </location>
</feature>
<feature type="transmembrane region" description="Helical" evidence="8">
    <location>
        <begin position="144"/>
        <end position="162"/>
    </location>
</feature>
<evidence type="ECO:0000313" key="9">
    <source>
        <dbReference type="EMBL" id="MDY0884270.1"/>
    </source>
</evidence>
<keyword evidence="4 8" id="KW-0812">Transmembrane</keyword>
<evidence type="ECO:0000256" key="6">
    <source>
        <dbReference type="ARBA" id="ARBA00022989"/>
    </source>
</evidence>
<keyword evidence="3" id="KW-1003">Cell membrane</keyword>
<reference evidence="9 10" key="1">
    <citation type="journal article" date="2016" name="Antonie Van Leeuwenhoek">
        <title>Dongia soli sp. nov., isolated from soil from Dokdo, Korea.</title>
        <authorList>
            <person name="Kim D.U."/>
            <person name="Lee H."/>
            <person name="Kim H."/>
            <person name="Kim S.G."/>
            <person name="Ka J.O."/>
        </authorList>
    </citation>
    <scope>NUCLEOTIDE SEQUENCE [LARGE SCALE GENOMIC DNA]</scope>
    <source>
        <strain evidence="9 10">D78</strain>
    </source>
</reference>
<feature type="transmembrane region" description="Helical" evidence="8">
    <location>
        <begin position="76"/>
        <end position="96"/>
    </location>
</feature>
<sequence length="172" mass="19381">MIRSPFWQRVDKWSRGATPVGLTLLLLLIGLLPWHLPELGTIGISLVIISVFYWGLKTPQLMTAWSALSIGLISDLLAVTPMGVGTVSLLCLYGLTRSQARTLRNMPFFVIWPVFMLFAAIIILLSWLLTAMVDSSFPDLRPVIFLYLFVIVCYPLLSYVFGHLQRSLLPEK</sequence>
<proteinExistence type="inferred from homology"/>
<evidence type="ECO:0000256" key="4">
    <source>
        <dbReference type="ARBA" id="ARBA00022692"/>
    </source>
</evidence>
<keyword evidence="7 8" id="KW-0472">Membrane</keyword>
<gene>
    <name evidence="9" type="primary">mreD</name>
    <name evidence="9" type="ORF">SMD27_15605</name>
</gene>
<evidence type="ECO:0000256" key="5">
    <source>
        <dbReference type="ARBA" id="ARBA00022960"/>
    </source>
</evidence>
<evidence type="ECO:0000256" key="3">
    <source>
        <dbReference type="ARBA" id="ARBA00022475"/>
    </source>
</evidence>
<evidence type="ECO:0000256" key="7">
    <source>
        <dbReference type="ARBA" id="ARBA00023136"/>
    </source>
</evidence>
<accession>A0ABU5EFG8</accession>
<dbReference type="RefSeq" id="WP_320509336.1">
    <property type="nucleotide sequence ID" value="NZ_JAXCLW010000004.1"/>
</dbReference>
<comment type="similarity">
    <text evidence="2">Belongs to the MreD family.</text>
</comment>
<dbReference type="Pfam" id="PF04093">
    <property type="entry name" value="MreD"/>
    <property type="match status" value="1"/>
</dbReference>
<dbReference type="NCBIfam" id="TIGR03426">
    <property type="entry name" value="shape_MreD"/>
    <property type="match status" value="1"/>
</dbReference>
<comment type="caution">
    <text evidence="9">The sequence shown here is derived from an EMBL/GenBank/DDBJ whole genome shotgun (WGS) entry which is preliminary data.</text>
</comment>
<dbReference type="Proteomes" id="UP001279642">
    <property type="component" value="Unassembled WGS sequence"/>
</dbReference>
<evidence type="ECO:0000256" key="2">
    <source>
        <dbReference type="ARBA" id="ARBA00007776"/>
    </source>
</evidence>
<evidence type="ECO:0000256" key="1">
    <source>
        <dbReference type="ARBA" id="ARBA00004651"/>
    </source>
</evidence>
<protein>
    <submittedName>
        <fullName evidence="9">Rod shape-determining protein MreD</fullName>
    </submittedName>
</protein>
<comment type="subcellular location">
    <subcellularLocation>
        <location evidence="1">Cell membrane</location>
        <topology evidence="1">Multi-pass membrane protein</topology>
    </subcellularLocation>
</comment>
<name>A0ABU5EFG8_9PROT</name>
<dbReference type="EMBL" id="JAXCLW010000004">
    <property type="protein sequence ID" value="MDY0884270.1"/>
    <property type="molecule type" value="Genomic_DNA"/>
</dbReference>
<keyword evidence="10" id="KW-1185">Reference proteome</keyword>